<dbReference type="PANTHER" id="PTHR35010:SF3">
    <property type="entry name" value="BLL4873 PROTEIN"/>
    <property type="match status" value="1"/>
</dbReference>
<dbReference type="Pfam" id="PF13560">
    <property type="entry name" value="HTH_31"/>
    <property type="match status" value="1"/>
</dbReference>
<dbReference type="EMBL" id="LFJJ01000034">
    <property type="protein sequence ID" value="KND61053.1"/>
    <property type="molecule type" value="Genomic_DNA"/>
</dbReference>
<dbReference type="InterPro" id="IPR010982">
    <property type="entry name" value="Lambda_DNA-bd_dom_sf"/>
</dbReference>
<keyword evidence="2" id="KW-0238">DNA-binding</keyword>
<organism evidence="2 3">
    <name type="scientific">Candidatus Burkholderia verschuerenii</name>
    <dbReference type="NCBI Taxonomy" id="242163"/>
    <lineage>
        <taxon>Bacteria</taxon>
        <taxon>Pseudomonadati</taxon>
        <taxon>Pseudomonadota</taxon>
        <taxon>Betaproteobacteria</taxon>
        <taxon>Burkholderiales</taxon>
        <taxon>Burkholderiaceae</taxon>
        <taxon>Burkholderia</taxon>
    </lineage>
</organism>
<accession>A0A0L0MFE8</accession>
<evidence type="ECO:0000313" key="3">
    <source>
        <dbReference type="Proteomes" id="UP000036959"/>
    </source>
</evidence>
<keyword evidence="3" id="KW-1185">Reference proteome</keyword>
<proteinExistence type="predicted"/>
<dbReference type="PATRIC" id="fig|242163.4.peg.4595"/>
<dbReference type="AlphaFoldDB" id="A0A0L0MFE8"/>
<sequence>MAELAGIGVDWYVRMEQGRTVSPSDVTFDALARALRLGAADSAHLRALARGGDGAAFSIEPVPPTIVRLVQSYAHPAYVTGRRWDLLAWNDAAADVLCFDRLADIDRNLLVFMFATPLARDLFGAAWHDEARRMIALFRATHDLWADDPAFIELVERLKSSSTDFADGWNRHDVRIGVSGEKVLHHPVRGALRYTYATFQSNDDAALKLAIYTPV</sequence>
<protein>
    <submittedName>
        <fullName evidence="2">Putative DNA-binding protein</fullName>
    </submittedName>
</protein>
<gene>
    <name evidence="2" type="ORF">BVER_03009</name>
</gene>
<dbReference type="InterPro" id="IPR041413">
    <property type="entry name" value="MLTR_LBD"/>
</dbReference>
<evidence type="ECO:0000313" key="2">
    <source>
        <dbReference type="EMBL" id="KND61053.1"/>
    </source>
</evidence>
<name>A0A0L0MFE8_9BURK</name>
<dbReference type="Proteomes" id="UP000036959">
    <property type="component" value="Unassembled WGS sequence"/>
</dbReference>
<evidence type="ECO:0000259" key="1">
    <source>
        <dbReference type="Pfam" id="PF17765"/>
    </source>
</evidence>
<dbReference type="Gene3D" id="1.10.260.40">
    <property type="entry name" value="lambda repressor-like DNA-binding domains"/>
    <property type="match status" value="1"/>
</dbReference>
<dbReference type="Pfam" id="PF17765">
    <property type="entry name" value="MLTR_LBD"/>
    <property type="match status" value="1"/>
</dbReference>
<dbReference type="PANTHER" id="PTHR35010">
    <property type="entry name" value="BLL4672 PROTEIN-RELATED"/>
    <property type="match status" value="1"/>
</dbReference>
<dbReference type="GO" id="GO:0003677">
    <property type="term" value="F:DNA binding"/>
    <property type="evidence" value="ECO:0007669"/>
    <property type="project" value="UniProtKB-KW"/>
</dbReference>
<dbReference type="Gene3D" id="3.30.450.180">
    <property type="match status" value="1"/>
</dbReference>
<feature type="domain" description="MmyB-like transcription regulator ligand binding" evidence="1">
    <location>
        <begin position="62"/>
        <end position="214"/>
    </location>
</feature>
<reference evidence="3" key="1">
    <citation type="submission" date="2015-06" db="EMBL/GenBank/DDBJ databases">
        <title>Comparative genomics of Burkholderia leaf nodule symbionts.</title>
        <authorList>
            <person name="Carlier A."/>
            <person name="Eberl L."/>
            <person name="Pinto-Carbo M."/>
        </authorList>
    </citation>
    <scope>NUCLEOTIDE SEQUENCE [LARGE SCALE GENOMIC DNA]</scope>
    <source>
        <strain evidence="3">UZHbot4</strain>
    </source>
</reference>
<comment type="caution">
    <text evidence="2">The sequence shown here is derived from an EMBL/GenBank/DDBJ whole genome shotgun (WGS) entry which is preliminary data.</text>
</comment>